<dbReference type="InterPro" id="IPR019546">
    <property type="entry name" value="TAT_signal_bac_arc"/>
</dbReference>
<evidence type="ECO:0000256" key="6">
    <source>
        <dbReference type="ARBA" id="ARBA00023002"/>
    </source>
</evidence>
<comment type="function">
    <text evidence="13">Involved in the recovery of exogenous heme iron. Extracts iron from heme while preserving the protoporphyrin ring intact.</text>
</comment>
<dbReference type="InterPro" id="IPR048328">
    <property type="entry name" value="Dyp_perox_C"/>
</dbReference>
<sequence>MSTEENQPAGSTISRRDFLKLTTSVGFGLAIGAAGMASINEKLIPEAKSEVNKQPVNDVIAMYGDRQAGIITPQQKYMYLVSFRITTSQKADVIQLFKSWTKFSDLSTSGGTMKTGDNPLLPPSDTGETLELSASNLTITYGFGPTFFLEDGKDRFGIAKKQPLYLKDIPRMPRENIDPSLSGGDVCLQVCADDQQVAFHAVRNFIRLSTGYATLNWLQEGFISGKAGVTPRNLFGFKDGTANKLHDNPEGNKKVIWAGQEEPSWMTGGSYMSYRKIRMLLEVWDRSSLSDQENTFGRHKESGAAFGKTNEFEAVDSSKLPVTSHVALAKQSGQLIHRRGYSYTDGVDPKTGNVNAGLLFIGYSRNPEEQLIPMLKLMQSKDKLNAYTSHIASGMFACPGGLTAGQYMGQSLME</sequence>
<evidence type="ECO:0000256" key="11">
    <source>
        <dbReference type="ARBA" id="ARBA00033775"/>
    </source>
</evidence>
<dbReference type="SUPFAM" id="SSF54909">
    <property type="entry name" value="Dimeric alpha+beta barrel"/>
    <property type="match status" value="1"/>
</dbReference>
<evidence type="ECO:0000259" key="15">
    <source>
        <dbReference type="Pfam" id="PF20628"/>
    </source>
</evidence>
<keyword evidence="17" id="KW-1185">Reference proteome</keyword>
<dbReference type="InterPro" id="IPR048327">
    <property type="entry name" value="Dyp_perox_N"/>
</dbReference>
<keyword evidence="5" id="KW-0732">Signal</keyword>
<dbReference type="EC" id="1.11.1.-" evidence="13"/>
<keyword evidence="3 13" id="KW-0349">Heme</keyword>
<name>A0ABQ6GBA1_9BACL</name>
<comment type="caution">
    <text evidence="16">The sequence shown here is derived from an EMBL/GenBank/DDBJ whole genome shotgun (WGS) entry which is preliminary data.</text>
</comment>
<evidence type="ECO:0000256" key="9">
    <source>
        <dbReference type="ARBA" id="ARBA00025737"/>
    </source>
</evidence>
<dbReference type="PANTHER" id="PTHR30521:SF4">
    <property type="entry name" value="DEFERROCHELATASE"/>
    <property type="match status" value="1"/>
</dbReference>
<evidence type="ECO:0000256" key="4">
    <source>
        <dbReference type="ARBA" id="ARBA00022723"/>
    </source>
</evidence>
<keyword evidence="6 13" id="KW-0560">Oxidoreductase</keyword>
<evidence type="ECO:0000256" key="10">
    <source>
        <dbReference type="ARBA" id="ARBA00033771"/>
    </source>
</evidence>
<gene>
    <name evidence="16" type="ORF">MU1_12760</name>
</gene>
<dbReference type="PANTHER" id="PTHR30521">
    <property type="entry name" value="DEFERROCHELATASE/PEROXIDASE"/>
    <property type="match status" value="1"/>
</dbReference>
<evidence type="ECO:0000256" key="5">
    <source>
        <dbReference type="ARBA" id="ARBA00022729"/>
    </source>
</evidence>
<evidence type="ECO:0000313" key="17">
    <source>
        <dbReference type="Proteomes" id="UP001157114"/>
    </source>
</evidence>
<comment type="cofactor">
    <cofactor evidence="13">
        <name>heme b</name>
        <dbReference type="ChEBI" id="CHEBI:60344"/>
    </cofactor>
    <text evidence="13">Binds 1 heme b (iron(II)-protoporphyrin IX) group non-covalently per subunit.</text>
</comment>
<dbReference type="InterPro" id="IPR006311">
    <property type="entry name" value="TAT_signal"/>
</dbReference>
<evidence type="ECO:0000256" key="2">
    <source>
        <dbReference type="ARBA" id="ARBA00022559"/>
    </source>
</evidence>
<reference evidence="16 17" key="1">
    <citation type="submission" date="2023-03" db="EMBL/GenBank/DDBJ databases">
        <title>Draft genome sequence of the bacteria which degrade cell wall of Tricholomamatutake.</title>
        <authorList>
            <person name="Konishi Y."/>
            <person name="Fukuta Y."/>
            <person name="Shirasaka N."/>
        </authorList>
    </citation>
    <scope>NUCLEOTIDE SEQUENCE [LARGE SCALE GENOMIC DNA]</scope>
    <source>
        <strain evidence="17">mu1</strain>
    </source>
</reference>
<dbReference type="NCBIfam" id="TIGR01412">
    <property type="entry name" value="tat_substr_1"/>
    <property type="match status" value="1"/>
</dbReference>
<dbReference type="PROSITE" id="PS51404">
    <property type="entry name" value="DYP_PEROXIDASE"/>
    <property type="match status" value="1"/>
</dbReference>
<dbReference type="EMBL" id="BSSQ01000005">
    <property type="protein sequence ID" value="GLX66932.1"/>
    <property type="molecule type" value="Genomic_DNA"/>
</dbReference>
<keyword evidence="7 13" id="KW-0408">Iron</keyword>
<evidence type="ECO:0000256" key="13">
    <source>
        <dbReference type="RuleBase" id="RU365017"/>
    </source>
</evidence>
<dbReference type="NCBIfam" id="TIGR01413">
    <property type="entry name" value="Dyp_perox_fam"/>
    <property type="match status" value="1"/>
</dbReference>
<comment type="similarity">
    <text evidence="9 13">Belongs to the DyP-type peroxidase family.</text>
</comment>
<feature type="domain" description="Dyp-type peroxidase N-terminal" evidence="14">
    <location>
        <begin position="67"/>
        <end position="222"/>
    </location>
</feature>
<keyword evidence="2 13" id="KW-0575">Peroxidase</keyword>
<evidence type="ECO:0000256" key="8">
    <source>
        <dbReference type="ARBA" id="ARBA00023239"/>
    </source>
</evidence>
<dbReference type="InterPro" id="IPR006314">
    <property type="entry name" value="Dyp_peroxidase"/>
</dbReference>
<proteinExistence type="inferred from homology"/>
<dbReference type="PROSITE" id="PS51318">
    <property type="entry name" value="TAT"/>
    <property type="match status" value="1"/>
</dbReference>
<dbReference type="InterPro" id="IPR006313">
    <property type="entry name" value="EfeB/EfeN"/>
</dbReference>
<dbReference type="RefSeq" id="WP_284237648.1">
    <property type="nucleotide sequence ID" value="NZ_BSSQ01000005.1"/>
</dbReference>
<comment type="subcellular location">
    <subcellularLocation>
        <location evidence="1">Cell envelope</location>
    </subcellularLocation>
</comment>
<dbReference type="NCBIfam" id="TIGR01409">
    <property type="entry name" value="TAT_signal_seq"/>
    <property type="match status" value="1"/>
</dbReference>
<keyword evidence="4 13" id="KW-0479">Metal-binding</keyword>
<dbReference type="Pfam" id="PF20628">
    <property type="entry name" value="Dyp_perox_C"/>
    <property type="match status" value="1"/>
</dbReference>
<comment type="catalytic activity">
    <reaction evidence="12">
        <text>heme b + 2 H(+) = protoporphyrin IX + Fe(2+)</text>
        <dbReference type="Rhea" id="RHEA:22584"/>
        <dbReference type="ChEBI" id="CHEBI:15378"/>
        <dbReference type="ChEBI" id="CHEBI:29033"/>
        <dbReference type="ChEBI" id="CHEBI:57306"/>
        <dbReference type="ChEBI" id="CHEBI:60344"/>
        <dbReference type="EC" id="4.98.1.1"/>
    </reaction>
    <physiologicalReaction direction="left-to-right" evidence="12">
        <dbReference type="Rhea" id="RHEA:22585"/>
    </physiologicalReaction>
</comment>
<dbReference type="Pfam" id="PF04261">
    <property type="entry name" value="Dyp_perox_N"/>
    <property type="match status" value="1"/>
</dbReference>
<dbReference type="Proteomes" id="UP001157114">
    <property type="component" value="Unassembled WGS sequence"/>
</dbReference>
<protein>
    <recommendedName>
        <fullName evidence="10 13">Deferrochelatase</fullName>
        <ecNumber evidence="13">1.11.1.-</ecNumber>
    </recommendedName>
    <alternativeName>
        <fullName evidence="11 13">Peroxidase EfeB</fullName>
    </alternativeName>
</protein>
<evidence type="ECO:0000256" key="7">
    <source>
        <dbReference type="ARBA" id="ARBA00023004"/>
    </source>
</evidence>
<evidence type="ECO:0000313" key="16">
    <source>
        <dbReference type="EMBL" id="GLX66932.1"/>
    </source>
</evidence>
<dbReference type="InterPro" id="IPR011008">
    <property type="entry name" value="Dimeric_a/b-barrel"/>
</dbReference>
<feature type="domain" description="Dyp-type peroxidase C-terminal" evidence="15">
    <location>
        <begin position="230"/>
        <end position="401"/>
    </location>
</feature>
<evidence type="ECO:0000256" key="3">
    <source>
        <dbReference type="ARBA" id="ARBA00022617"/>
    </source>
</evidence>
<keyword evidence="8" id="KW-0456">Lyase</keyword>
<evidence type="ECO:0000259" key="14">
    <source>
        <dbReference type="Pfam" id="PF04261"/>
    </source>
</evidence>
<evidence type="ECO:0000256" key="1">
    <source>
        <dbReference type="ARBA" id="ARBA00004196"/>
    </source>
</evidence>
<organism evidence="16 17">
    <name type="scientific">Paenibacillus glycanilyticus</name>
    <dbReference type="NCBI Taxonomy" id="126569"/>
    <lineage>
        <taxon>Bacteria</taxon>
        <taxon>Bacillati</taxon>
        <taxon>Bacillota</taxon>
        <taxon>Bacilli</taxon>
        <taxon>Bacillales</taxon>
        <taxon>Paenibacillaceae</taxon>
        <taxon>Paenibacillus</taxon>
    </lineage>
</organism>
<evidence type="ECO:0000256" key="12">
    <source>
        <dbReference type="ARBA" id="ARBA00048856"/>
    </source>
</evidence>
<accession>A0ABQ6GBA1</accession>